<dbReference type="PANTHER" id="PTHR34792:SF1">
    <property type="entry name" value="OS02G0121500 PROTEIN"/>
    <property type="match status" value="1"/>
</dbReference>
<dbReference type="EMBL" id="JANAVB010030816">
    <property type="protein sequence ID" value="KAJ6813035.1"/>
    <property type="molecule type" value="Genomic_DNA"/>
</dbReference>
<evidence type="ECO:0000313" key="3">
    <source>
        <dbReference type="Proteomes" id="UP001140949"/>
    </source>
</evidence>
<feature type="region of interest" description="Disordered" evidence="1">
    <location>
        <begin position="1"/>
        <end position="97"/>
    </location>
</feature>
<gene>
    <name evidence="2" type="ORF">M6B38_145105</name>
</gene>
<dbReference type="Proteomes" id="UP001140949">
    <property type="component" value="Unassembled WGS sequence"/>
</dbReference>
<dbReference type="AlphaFoldDB" id="A0AAX6FAS7"/>
<proteinExistence type="predicted"/>
<comment type="caution">
    <text evidence="2">The sequence shown here is derived from an EMBL/GenBank/DDBJ whole genome shotgun (WGS) entry which is preliminary data.</text>
</comment>
<feature type="compositionally biased region" description="Polar residues" evidence="1">
    <location>
        <begin position="259"/>
        <end position="277"/>
    </location>
</feature>
<feature type="region of interest" description="Disordered" evidence="1">
    <location>
        <begin position="259"/>
        <end position="284"/>
    </location>
</feature>
<feature type="compositionally biased region" description="Basic and acidic residues" evidence="1">
    <location>
        <begin position="1"/>
        <end position="23"/>
    </location>
</feature>
<reference evidence="2" key="2">
    <citation type="submission" date="2023-04" db="EMBL/GenBank/DDBJ databases">
        <authorList>
            <person name="Bruccoleri R.E."/>
            <person name="Oakeley E.J."/>
            <person name="Faust A.-M."/>
            <person name="Dessus-Babus S."/>
            <person name="Altorfer M."/>
            <person name="Burckhardt D."/>
            <person name="Oertli M."/>
            <person name="Naumann U."/>
            <person name="Petersen F."/>
            <person name="Wong J."/>
        </authorList>
    </citation>
    <scope>NUCLEOTIDE SEQUENCE</scope>
    <source>
        <strain evidence="2">GSM-AAB239-AS_SAM_17_03QT</strain>
        <tissue evidence="2">Leaf</tissue>
    </source>
</reference>
<evidence type="ECO:0000313" key="2">
    <source>
        <dbReference type="EMBL" id="KAJ6813035.1"/>
    </source>
</evidence>
<sequence length="710" mass="77613">MQREQSRERERERLLGIREEEGTKKKKKNNCIGEGDAMEGLKKAKVNGSRRSNSDEDSSGGGSEGEEGYIFRAPLDTDDHSSRKRVKLQGKASASDDHRPVDLAMVPRRLRSTINKRLCQLVSPPLSDSKRKQLHSLNGTQLSNGYIAERFRQNMFDQVTEDEEEVAQALTMLIIPVTISKLIKNKEDRRTLEEKSETKEVSASFSEALEETTAVLLPCNISIGHNPCGEESHRDVLKPETSAMGKQIAVSLSQNFDAGRNQTTQSDSCRTPLSNNGKEGDVASPRNAIYSSIPLGTSLQNLAEPGGLQQTQLGASSMHRCDIGLWPVGPNLMGHDLQSVKKKFYSGTAHHISQREATPDLHGFSSSVHGHLTISSSSKATGCQRSLTASASCSSAINDSPTERLSSIDGKAPYKKCATHVFISHLIRNYKNTEKGQQYMLPVDQSKAEEGTNYAEQTANGMGLRSGKSPTISNGFHMEKSSLRGNTQTLHDGRLLQAQVISTLSGAYGQKKQGGESSASAVVTMNSGNGSKSSEQFHVPYLPHHSLMPFPFPRGPYSSNYQDQLAAAASRQVQLQLPYFVGSSASYGPQMVHTAGGTTMKQQQMMWQAQVAYLRPPSGFPVKWQQNGQHSNSVSSSSPSLRTQSPPSIFPSPKDHHPVNNRQHFLLPVPPSTPSLPPSRAKQQHQQNGVTLNLEASTQLQVLCNAETYI</sequence>
<reference evidence="2" key="1">
    <citation type="journal article" date="2023" name="GigaByte">
        <title>Genome assembly of the bearded iris, Iris pallida Lam.</title>
        <authorList>
            <person name="Bruccoleri R.E."/>
            <person name="Oakeley E.J."/>
            <person name="Faust A.M.E."/>
            <person name="Altorfer M."/>
            <person name="Dessus-Babus S."/>
            <person name="Burckhardt D."/>
            <person name="Oertli M."/>
            <person name="Naumann U."/>
            <person name="Petersen F."/>
            <person name="Wong J."/>
        </authorList>
    </citation>
    <scope>NUCLEOTIDE SEQUENCE</scope>
    <source>
        <strain evidence="2">GSM-AAB239-AS_SAM_17_03QT</strain>
    </source>
</reference>
<feature type="region of interest" description="Disordered" evidence="1">
    <location>
        <begin position="620"/>
        <end position="689"/>
    </location>
</feature>
<feature type="compositionally biased region" description="Pro residues" evidence="1">
    <location>
        <begin position="668"/>
        <end position="677"/>
    </location>
</feature>
<dbReference type="PANTHER" id="PTHR34792">
    <property type="entry name" value="OS02G0121500 PROTEIN"/>
    <property type="match status" value="1"/>
</dbReference>
<protein>
    <submittedName>
        <fullName evidence="2">Uncharacterized protein</fullName>
    </submittedName>
</protein>
<name>A0AAX6FAS7_IRIPA</name>
<dbReference type="InterPro" id="IPR040305">
    <property type="entry name" value="At1g75730-like"/>
</dbReference>
<accession>A0AAX6FAS7</accession>
<evidence type="ECO:0000256" key="1">
    <source>
        <dbReference type="SAM" id="MobiDB-lite"/>
    </source>
</evidence>
<organism evidence="2 3">
    <name type="scientific">Iris pallida</name>
    <name type="common">Sweet iris</name>
    <dbReference type="NCBI Taxonomy" id="29817"/>
    <lineage>
        <taxon>Eukaryota</taxon>
        <taxon>Viridiplantae</taxon>
        <taxon>Streptophyta</taxon>
        <taxon>Embryophyta</taxon>
        <taxon>Tracheophyta</taxon>
        <taxon>Spermatophyta</taxon>
        <taxon>Magnoliopsida</taxon>
        <taxon>Liliopsida</taxon>
        <taxon>Asparagales</taxon>
        <taxon>Iridaceae</taxon>
        <taxon>Iridoideae</taxon>
        <taxon>Irideae</taxon>
        <taxon>Iris</taxon>
    </lineage>
</organism>
<keyword evidence="3" id="KW-1185">Reference proteome</keyword>
<feature type="compositionally biased region" description="Low complexity" evidence="1">
    <location>
        <begin position="631"/>
        <end position="647"/>
    </location>
</feature>